<evidence type="ECO:0000313" key="10">
    <source>
        <dbReference type="EMBL" id="KAG8199516.1"/>
    </source>
</evidence>
<dbReference type="EMBL" id="JAFNEN010000026">
    <property type="protein sequence ID" value="KAG8199516.1"/>
    <property type="molecule type" value="Genomic_DNA"/>
</dbReference>
<proteinExistence type="inferred from homology"/>
<feature type="transmembrane region" description="Helical" evidence="8">
    <location>
        <begin position="226"/>
        <end position="244"/>
    </location>
</feature>
<dbReference type="PROSITE" id="PS51225">
    <property type="entry name" value="MARVEL"/>
    <property type="match status" value="1"/>
</dbReference>
<name>A0AAV6VUR5_9ARAC</name>
<feature type="domain" description="MARVEL" evidence="9">
    <location>
        <begin position="37"/>
        <end position="248"/>
    </location>
</feature>
<evidence type="ECO:0000256" key="2">
    <source>
        <dbReference type="ARBA" id="ARBA00006476"/>
    </source>
</evidence>
<dbReference type="InterPro" id="IPR001285">
    <property type="entry name" value="Synaptophysin/porin"/>
</dbReference>
<comment type="subcellular location">
    <subcellularLocation>
        <location evidence="1">Membrane</location>
        <topology evidence="1">Multi-pass membrane protein</topology>
    </subcellularLocation>
</comment>
<dbReference type="PANTHER" id="PTHR10306:SF17">
    <property type="entry name" value="MARVEL DOMAIN-CONTAINING PROTEIN"/>
    <property type="match status" value="1"/>
</dbReference>
<keyword evidence="4 8" id="KW-1133">Transmembrane helix</keyword>
<dbReference type="PANTHER" id="PTHR10306">
    <property type="entry name" value="SYNAPTOPHYSIN"/>
    <property type="match status" value="1"/>
</dbReference>
<dbReference type="InterPro" id="IPR008253">
    <property type="entry name" value="Marvel"/>
</dbReference>
<dbReference type="PRINTS" id="PR00220">
    <property type="entry name" value="SYNAPTOPHYSN"/>
</dbReference>
<organism evidence="10 11">
    <name type="scientific">Oedothorax gibbosus</name>
    <dbReference type="NCBI Taxonomy" id="931172"/>
    <lineage>
        <taxon>Eukaryota</taxon>
        <taxon>Metazoa</taxon>
        <taxon>Ecdysozoa</taxon>
        <taxon>Arthropoda</taxon>
        <taxon>Chelicerata</taxon>
        <taxon>Arachnida</taxon>
        <taxon>Araneae</taxon>
        <taxon>Araneomorphae</taxon>
        <taxon>Entelegynae</taxon>
        <taxon>Araneoidea</taxon>
        <taxon>Linyphiidae</taxon>
        <taxon>Erigoninae</taxon>
        <taxon>Oedothorax</taxon>
    </lineage>
</organism>
<keyword evidence="3 7" id="KW-0812">Transmembrane</keyword>
<evidence type="ECO:0000256" key="4">
    <source>
        <dbReference type="ARBA" id="ARBA00022989"/>
    </source>
</evidence>
<feature type="transmembrane region" description="Helical" evidence="8">
    <location>
        <begin position="159"/>
        <end position="180"/>
    </location>
</feature>
<sequence>MVIEVSKELDVVRIGIDRYSLKTGCNLRSIMDVSLRVIKEPRGFIRIIQCVMAILAFSTTAGFSAECKFTIECASDKPNGIKEVEYEFGYPFSNTKLSVPRSCEHLEDPLVDLELPYDLSNASEFFVATGVISFLYTLVILVVYIFFHQTYTNNTKIPVVDLGMTTMLTVFWMGGSSAWAQGVADLKSYLHPDTVFKFLIICTSNDEAKACRTDEDGSFGLLNGSLILGFANFILWAFSLWFIYKETVFHTPEVSDPSENQTTKPVGRV</sequence>
<evidence type="ECO:0000313" key="11">
    <source>
        <dbReference type="Proteomes" id="UP000827092"/>
    </source>
</evidence>
<accession>A0AAV6VUR5</accession>
<evidence type="ECO:0000256" key="6">
    <source>
        <dbReference type="ARBA" id="ARBA00023180"/>
    </source>
</evidence>
<evidence type="ECO:0000256" key="5">
    <source>
        <dbReference type="ARBA" id="ARBA00023136"/>
    </source>
</evidence>
<evidence type="ECO:0000256" key="1">
    <source>
        <dbReference type="ARBA" id="ARBA00004141"/>
    </source>
</evidence>
<feature type="transmembrane region" description="Helical" evidence="8">
    <location>
        <begin position="44"/>
        <end position="65"/>
    </location>
</feature>
<evidence type="ECO:0000256" key="8">
    <source>
        <dbReference type="SAM" id="Phobius"/>
    </source>
</evidence>
<evidence type="ECO:0000256" key="7">
    <source>
        <dbReference type="PROSITE-ProRule" id="PRU00581"/>
    </source>
</evidence>
<dbReference type="Proteomes" id="UP000827092">
    <property type="component" value="Unassembled WGS sequence"/>
</dbReference>
<dbReference type="Pfam" id="PF01284">
    <property type="entry name" value="MARVEL"/>
    <property type="match status" value="1"/>
</dbReference>
<evidence type="ECO:0000259" key="9">
    <source>
        <dbReference type="PROSITE" id="PS51225"/>
    </source>
</evidence>
<evidence type="ECO:0000256" key="3">
    <source>
        <dbReference type="ARBA" id="ARBA00022692"/>
    </source>
</evidence>
<protein>
    <recommendedName>
        <fullName evidence="9">MARVEL domain-containing protein</fullName>
    </recommendedName>
</protein>
<comment type="similarity">
    <text evidence="2">Belongs to the synaptophysin/synaptobrevin family.</text>
</comment>
<keyword evidence="6" id="KW-0325">Glycoprotein</keyword>
<dbReference type="GO" id="GO:0030672">
    <property type="term" value="C:synaptic vesicle membrane"/>
    <property type="evidence" value="ECO:0007669"/>
    <property type="project" value="TreeGrafter"/>
</dbReference>
<reference evidence="10 11" key="1">
    <citation type="journal article" date="2022" name="Nat. Ecol. Evol.">
        <title>A masculinizing supergene underlies an exaggerated male reproductive morph in a spider.</title>
        <authorList>
            <person name="Hendrickx F."/>
            <person name="De Corte Z."/>
            <person name="Sonet G."/>
            <person name="Van Belleghem S.M."/>
            <person name="Kostlbacher S."/>
            <person name="Vangestel C."/>
        </authorList>
    </citation>
    <scope>NUCLEOTIDE SEQUENCE [LARGE SCALE GENOMIC DNA]</scope>
    <source>
        <strain evidence="10">W744_W776</strain>
    </source>
</reference>
<keyword evidence="5 7" id="KW-0472">Membrane</keyword>
<comment type="caution">
    <text evidence="10">The sequence shown here is derived from an EMBL/GenBank/DDBJ whole genome shotgun (WGS) entry which is preliminary data.</text>
</comment>
<keyword evidence="11" id="KW-1185">Reference proteome</keyword>
<dbReference type="AlphaFoldDB" id="A0AAV6VUR5"/>
<gene>
    <name evidence="10" type="ORF">JTE90_009362</name>
</gene>
<feature type="transmembrane region" description="Helical" evidence="8">
    <location>
        <begin position="125"/>
        <end position="147"/>
    </location>
</feature>